<dbReference type="InterPro" id="IPR005280">
    <property type="entry name" value="Homoserine_kinase_II"/>
</dbReference>
<keyword evidence="2" id="KW-0808">Transferase</keyword>
<dbReference type="InterPro" id="IPR050249">
    <property type="entry name" value="Pseudomonas-type_ThrB"/>
</dbReference>
<evidence type="ECO:0000256" key="7">
    <source>
        <dbReference type="ARBA" id="ARBA00038240"/>
    </source>
</evidence>
<dbReference type="InterPro" id="IPR011009">
    <property type="entry name" value="Kinase-like_dom_sf"/>
</dbReference>
<dbReference type="Gene3D" id="3.30.200.20">
    <property type="entry name" value="Phosphorylase Kinase, domain 1"/>
    <property type="match status" value="1"/>
</dbReference>
<dbReference type="Pfam" id="PF01636">
    <property type="entry name" value="APH"/>
    <property type="match status" value="1"/>
</dbReference>
<dbReference type="SUPFAM" id="SSF56112">
    <property type="entry name" value="Protein kinase-like (PK-like)"/>
    <property type="match status" value="1"/>
</dbReference>
<feature type="domain" description="Aminoglycoside phosphotransferase" evidence="8">
    <location>
        <begin position="27"/>
        <end position="252"/>
    </location>
</feature>
<keyword evidence="3" id="KW-0791">Threonine biosynthesis</keyword>
<accession>A0A381ZRN0</accession>
<dbReference type="PANTHER" id="PTHR21064:SF6">
    <property type="entry name" value="AMINOGLYCOSIDE PHOSPHOTRANSFERASE DOMAIN-CONTAINING PROTEIN"/>
    <property type="match status" value="1"/>
</dbReference>
<evidence type="ECO:0000256" key="5">
    <source>
        <dbReference type="ARBA" id="ARBA00022777"/>
    </source>
</evidence>
<evidence type="ECO:0000256" key="3">
    <source>
        <dbReference type="ARBA" id="ARBA00022697"/>
    </source>
</evidence>
<evidence type="ECO:0000256" key="2">
    <source>
        <dbReference type="ARBA" id="ARBA00022679"/>
    </source>
</evidence>
<dbReference type="Gene3D" id="3.90.1200.10">
    <property type="match status" value="1"/>
</dbReference>
<proteinExistence type="inferred from homology"/>
<gene>
    <name evidence="9" type="ORF">METZ01_LOCUS144754</name>
</gene>
<dbReference type="PANTHER" id="PTHR21064">
    <property type="entry name" value="AMINOGLYCOSIDE PHOSPHOTRANSFERASE DOMAIN-CONTAINING PROTEIN-RELATED"/>
    <property type="match status" value="1"/>
</dbReference>
<dbReference type="AlphaFoldDB" id="A0A381ZRN0"/>
<keyword evidence="6" id="KW-0067">ATP-binding</keyword>
<dbReference type="GO" id="GO:0009088">
    <property type="term" value="P:threonine biosynthetic process"/>
    <property type="evidence" value="ECO:0007669"/>
    <property type="project" value="UniProtKB-KW"/>
</dbReference>
<organism evidence="9">
    <name type="scientific">marine metagenome</name>
    <dbReference type="NCBI Taxonomy" id="408172"/>
    <lineage>
        <taxon>unclassified sequences</taxon>
        <taxon>metagenomes</taxon>
        <taxon>ecological metagenomes</taxon>
    </lineage>
</organism>
<keyword evidence="4" id="KW-0547">Nucleotide-binding</keyword>
<keyword evidence="1" id="KW-0028">Amino-acid biosynthesis</keyword>
<sequence>MAVFSPVNKEDLLSFLQKYDIGTLEKFEGILEGIENTNYKITTSKDIFILTIFEKRVNTEDLPFFINLQNHLAHKNFKCPQPITNKEGKSINILNGKPAVVISFLHGKKAGEATPQHCQQVGSTLSFLHQAAKDFKQQRTNGMHQSQWSNLFGECQGIKDHPYMDLIKPIEEELLYLDQHWPRNLPQGIIHADVFQDNVFFKDNQFSGLIDFYFACHDFLAYDIAITVNAWCFNDKGKFDNDKFQSLIAGYQVNRLLSHDEKQSMPVMLRGAAIRILITRLYDQLYHPAGAFVIPKDPLEYFSILQFHQTHNFFEVNI</sequence>
<evidence type="ECO:0000256" key="1">
    <source>
        <dbReference type="ARBA" id="ARBA00022605"/>
    </source>
</evidence>
<dbReference type="NCBIfam" id="TIGR00938">
    <property type="entry name" value="thrB_alt"/>
    <property type="match status" value="1"/>
</dbReference>
<dbReference type="GO" id="GO:0005524">
    <property type="term" value="F:ATP binding"/>
    <property type="evidence" value="ECO:0007669"/>
    <property type="project" value="UniProtKB-KW"/>
</dbReference>
<dbReference type="EMBL" id="UINC01022389">
    <property type="protein sequence ID" value="SVA91900.1"/>
    <property type="molecule type" value="Genomic_DNA"/>
</dbReference>
<evidence type="ECO:0000256" key="4">
    <source>
        <dbReference type="ARBA" id="ARBA00022741"/>
    </source>
</evidence>
<comment type="similarity">
    <text evidence="7">Belongs to the pseudomonas-type ThrB family.</text>
</comment>
<keyword evidence="5" id="KW-0418">Kinase</keyword>
<protein>
    <recommendedName>
        <fullName evidence="8">Aminoglycoside phosphotransferase domain-containing protein</fullName>
    </recommendedName>
</protein>
<dbReference type="InterPro" id="IPR002575">
    <property type="entry name" value="Aminoglycoside_PTrfase"/>
</dbReference>
<evidence type="ECO:0000313" key="9">
    <source>
        <dbReference type="EMBL" id="SVA91900.1"/>
    </source>
</evidence>
<dbReference type="CDD" id="cd05153">
    <property type="entry name" value="HomoserineK_II"/>
    <property type="match status" value="1"/>
</dbReference>
<evidence type="ECO:0000256" key="6">
    <source>
        <dbReference type="ARBA" id="ARBA00022840"/>
    </source>
</evidence>
<name>A0A381ZRN0_9ZZZZ</name>
<reference evidence="9" key="1">
    <citation type="submission" date="2018-05" db="EMBL/GenBank/DDBJ databases">
        <authorList>
            <person name="Lanie J.A."/>
            <person name="Ng W.-L."/>
            <person name="Kazmierczak K.M."/>
            <person name="Andrzejewski T.M."/>
            <person name="Davidsen T.M."/>
            <person name="Wayne K.J."/>
            <person name="Tettelin H."/>
            <person name="Glass J.I."/>
            <person name="Rusch D."/>
            <person name="Podicherti R."/>
            <person name="Tsui H.-C.T."/>
            <person name="Winkler M.E."/>
        </authorList>
    </citation>
    <scope>NUCLEOTIDE SEQUENCE</scope>
</reference>
<dbReference type="GO" id="GO:0004413">
    <property type="term" value="F:homoserine kinase activity"/>
    <property type="evidence" value="ECO:0007669"/>
    <property type="project" value="InterPro"/>
</dbReference>
<dbReference type="HAMAP" id="MF_00301">
    <property type="entry name" value="Homoser_kinase_2"/>
    <property type="match status" value="1"/>
</dbReference>
<dbReference type="NCBIfam" id="NF003558">
    <property type="entry name" value="PRK05231.1"/>
    <property type="match status" value="1"/>
</dbReference>
<evidence type="ECO:0000259" key="8">
    <source>
        <dbReference type="Pfam" id="PF01636"/>
    </source>
</evidence>